<dbReference type="EMBL" id="MU853786">
    <property type="protein sequence ID" value="KAK3941154.1"/>
    <property type="molecule type" value="Genomic_DNA"/>
</dbReference>
<organism evidence="2 3">
    <name type="scientific">Diplogelasinospora grovesii</name>
    <dbReference type="NCBI Taxonomy" id="303347"/>
    <lineage>
        <taxon>Eukaryota</taxon>
        <taxon>Fungi</taxon>
        <taxon>Dikarya</taxon>
        <taxon>Ascomycota</taxon>
        <taxon>Pezizomycotina</taxon>
        <taxon>Sordariomycetes</taxon>
        <taxon>Sordariomycetidae</taxon>
        <taxon>Sordariales</taxon>
        <taxon>Diplogelasinosporaceae</taxon>
        <taxon>Diplogelasinospora</taxon>
    </lineage>
</organism>
<comment type="caution">
    <text evidence="2">The sequence shown here is derived from an EMBL/GenBank/DDBJ whole genome shotgun (WGS) entry which is preliminary data.</text>
</comment>
<sequence>MKQSNLYVCISRLNGNRLDIGLGCGGCLNACTRMGEVPLPVSAVRGLLLVFTCFILSHNIAMHKRVSVVDVCLVTEYIKVYLYTEALARMFQVLVIMMTYSLHWF</sequence>
<keyword evidence="3" id="KW-1185">Reference proteome</keyword>
<reference evidence="3" key="1">
    <citation type="journal article" date="2023" name="Mol. Phylogenet. Evol.">
        <title>Genome-scale phylogeny and comparative genomics of the fungal order Sordariales.</title>
        <authorList>
            <person name="Hensen N."/>
            <person name="Bonometti L."/>
            <person name="Westerberg I."/>
            <person name="Brannstrom I.O."/>
            <person name="Guillou S."/>
            <person name="Cros-Aarteil S."/>
            <person name="Calhoun S."/>
            <person name="Haridas S."/>
            <person name="Kuo A."/>
            <person name="Mondo S."/>
            <person name="Pangilinan J."/>
            <person name="Riley R."/>
            <person name="LaButti K."/>
            <person name="Andreopoulos B."/>
            <person name="Lipzen A."/>
            <person name="Chen C."/>
            <person name="Yan M."/>
            <person name="Daum C."/>
            <person name="Ng V."/>
            <person name="Clum A."/>
            <person name="Steindorff A."/>
            <person name="Ohm R.A."/>
            <person name="Martin F."/>
            <person name="Silar P."/>
            <person name="Natvig D.O."/>
            <person name="Lalanne C."/>
            <person name="Gautier V."/>
            <person name="Ament-Velasquez S.L."/>
            <person name="Kruys A."/>
            <person name="Hutchinson M.I."/>
            <person name="Powell A.J."/>
            <person name="Barry K."/>
            <person name="Miller A.N."/>
            <person name="Grigoriev I.V."/>
            <person name="Debuchy R."/>
            <person name="Gladieux P."/>
            <person name="Hiltunen Thoren M."/>
            <person name="Johannesson H."/>
        </authorList>
    </citation>
    <scope>NUCLEOTIDE SEQUENCE [LARGE SCALE GENOMIC DNA]</scope>
    <source>
        <strain evidence="3">CBS 340.73</strain>
    </source>
</reference>
<keyword evidence="1" id="KW-0812">Transmembrane</keyword>
<protein>
    <submittedName>
        <fullName evidence="2">Uncharacterized protein</fullName>
    </submittedName>
</protein>
<proteinExistence type="predicted"/>
<dbReference type="AlphaFoldDB" id="A0AAN6N8J6"/>
<keyword evidence="1" id="KW-0472">Membrane</keyword>
<keyword evidence="1" id="KW-1133">Transmembrane helix</keyword>
<accession>A0AAN6N8J6</accession>
<evidence type="ECO:0000256" key="1">
    <source>
        <dbReference type="SAM" id="Phobius"/>
    </source>
</evidence>
<evidence type="ECO:0000313" key="2">
    <source>
        <dbReference type="EMBL" id="KAK3941154.1"/>
    </source>
</evidence>
<name>A0AAN6N8J6_9PEZI</name>
<evidence type="ECO:0000313" key="3">
    <source>
        <dbReference type="Proteomes" id="UP001303473"/>
    </source>
</evidence>
<gene>
    <name evidence="2" type="ORF">QBC46DRAFT_107562</name>
</gene>
<feature type="transmembrane region" description="Helical" evidence="1">
    <location>
        <begin position="43"/>
        <end position="61"/>
    </location>
</feature>
<dbReference type="Proteomes" id="UP001303473">
    <property type="component" value="Unassembled WGS sequence"/>
</dbReference>
<feature type="transmembrane region" description="Helical" evidence="1">
    <location>
        <begin position="82"/>
        <end position="102"/>
    </location>
</feature>